<evidence type="ECO:0000256" key="1">
    <source>
        <dbReference type="SAM" id="MobiDB-lite"/>
    </source>
</evidence>
<feature type="compositionally biased region" description="Low complexity" evidence="1">
    <location>
        <begin position="1"/>
        <end position="11"/>
    </location>
</feature>
<keyword evidence="3" id="KW-1185">Reference proteome</keyword>
<dbReference type="EMBL" id="PVTF01000025">
    <property type="protein sequence ID" value="PRY29672.1"/>
    <property type="molecule type" value="Genomic_DNA"/>
</dbReference>
<dbReference type="RefSeq" id="WP_106196845.1">
    <property type="nucleotide sequence ID" value="NZ_PVTF01000025.1"/>
</dbReference>
<dbReference type="OrthoDB" id="3681280at2"/>
<proteinExistence type="predicted"/>
<protein>
    <submittedName>
        <fullName evidence="2">Uncharacterized protein</fullName>
    </submittedName>
</protein>
<comment type="caution">
    <text evidence="2">The sequence shown here is derived from an EMBL/GenBank/DDBJ whole genome shotgun (WGS) entry which is preliminary data.</text>
</comment>
<dbReference type="Proteomes" id="UP000239494">
    <property type="component" value="Unassembled WGS sequence"/>
</dbReference>
<name>A0A2T0S8E5_9PSEU</name>
<feature type="region of interest" description="Disordered" evidence="1">
    <location>
        <begin position="1"/>
        <end position="20"/>
    </location>
</feature>
<sequence>MSITAATTAETAEGRPGVPHSRAHEQLLGEAIAGYRLLGWRVSVTEQGVFLLLGPSTTALVMPARIGSRVLADLKARMLAGPVTVIPGPREHWIFLAELVALLPTHLKAPPEVQFVRSPQRIALPPTMTRYGSLRWANPPSHSRHWFPPFTAVLALARSAAANDR</sequence>
<reference evidence="2 3" key="1">
    <citation type="submission" date="2018-03" db="EMBL/GenBank/DDBJ databases">
        <title>Genomic Encyclopedia of Archaeal and Bacterial Type Strains, Phase II (KMG-II): from individual species to whole genera.</title>
        <authorList>
            <person name="Goeker M."/>
        </authorList>
    </citation>
    <scope>NUCLEOTIDE SEQUENCE [LARGE SCALE GENOMIC DNA]</scope>
    <source>
        <strain evidence="2 3">DSM 44720</strain>
    </source>
</reference>
<gene>
    <name evidence="2" type="ORF">CLV43_12521</name>
</gene>
<evidence type="ECO:0000313" key="2">
    <source>
        <dbReference type="EMBL" id="PRY29672.1"/>
    </source>
</evidence>
<dbReference type="AlphaFoldDB" id="A0A2T0S8E5"/>
<evidence type="ECO:0000313" key="3">
    <source>
        <dbReference type="Proteomes" id="UP000239494"/>
    </source>
</evidence>
<accession>A0A2T0S8E5</accession>
<organism evidence="2 3">
    <name type="scientific">Umezawaea tangerina</name>
    <dbReference type="NCBI Taxonomy" id="84725"/>
    <lineage>
        <taxon>Bacteria</taxon>
        <taxon>Bacillati</taxon>
        <taxon>Actinomycetota</taxon>
        <taxon>Actinomycetes</taxon>
        <taxon>Pseudonocardiales</taxon>
        <taxon>Pseudonocardiaceae</taxon>
        <taxon>Umezawaea</taxon>
    </lineage>
</organism>